<sequence length="645" mass="70474">MNREATEPDLDSLLVRHLLALSAHLAGEATSLDDWLAMPPIILDVSDETEALPVEHVFERESGALRTVCHRPYTRLRTVEEILPTSRVRSIAAGAAARLAARPEDWVSHTLAGVRPGRLLARRSEEDADIYENRVAVAVLTVMRSHLQQRIVRLRDLSRMVGDVHGLLMSSEESSWRARRDLTGLLRNIEDSSRHQAAAELRLRRLESALAAVENMLSSPLARAVDHRSVPPRELHPTNLLSSDPHYRRVALLWQACTAIEAVRPGAAETARRRQEVRIAFERFTGLLLLLACKLLQAAPDAGQPPPAPGRTTRFHVRGAPLTVTWSRTGDFTLHWRGRQTLRVVPIATDLCTAPDAAAVAASIPDVRGNRSPAEGENDLIVYPGPLHSRQNAEPGVVHAAYRIGHRDGDAHEQRADVAPLSPLEIFSVSRLARAIHWATLGADARHYPHTVSIPAGERSALADCGWLEPRPDGVAVVRAPRLDELNRLPALLKGTRARRGGGWAVEHEAQRLRTVCAELEDAATKTELLEVCPVCAKTGPQRQTVFEPREEGLFAAACSSCRTRWELRRCLACGRTFPLLDPDGLATAGAPEPDLDRRVGGAFLAVPCWAAGRASQSICPACGTCGQAARVTSCPRGCSNRVPS</sequence>
<proteinExistence type="predicted"/>
<gene>
    <name evidence="2" type="ORF">ACFO9E_07950</name>
</gene>
<name>A0ABV9G485_9ACTN</name>
<evidence type="ECO:0000259" key="1">
    <source>
        <dbReference type="Pfam" id="PF09823"/>
    </source>
</evidence>
<evidence type="ECO:0000313" key="2">
    <source>
        <dbReference type="EMBL" id="MFC4607747.1"/>
    </source>
</evidence>
<dbReference type="EMBL" id="JBHSFE010000007">
    <property type="protein sequence ID" value="MFC4607747.1"/>
    <property type="molecule type" value="Genomic_DNA"/>
</dbReference>
<feature type="domain" description="DUF2357" evidence="1">
    <location>
        <begin position="62"/>
        <end position="156"/>
    </location>
</feature>
<comment type="caution">
    <text evidence="2">The sequence shown here is derived from an EMBL/GenBank/DDBJ whole genome shotgun (WGS) entry which is preliminary data.</text>
</comment>
<dbReference type="Pfam" id="PF09823">
    <property type="entry name" value="DUF2357"/>
    <property type="match status" value="1"/>
</dbReference>
<reference evidence="3" key="1">
    <citation type="journal article" date="2019" name="Int. J. Syst. Evol. Microbiol.">
        <title>The Global Catalogue of Microorganisms (GCM) 10K type strain sequencing project: providing services to taxonomists for standard genome sequencing and annotation.</title>
        <authorList>
            <consortium name="The Broad Institute Genomics Platform"/>
            <consortium name="The Broad Institute Genome Sequencing Center for Infectious Disease"/>
            <person name="Wu L."/>
            <person name="Ma J."/>
        </authorList>
    </citation>
    <scope>NUCLEOTIDE SEQUENCE [LARGE SCALE GENOMIC DNA]</scope>
    <source>
        <strain evidence="3">CGMCC 4.7139</strain>
    </source>
</reference>
<organism evidence="2 3">
    <name type="scientific">Streptomyces maoxianensis</name>
    <dbReference type="NCBI Taxonomy" id="1459942"/>
    <lineage>
        <taxon>Bacteria</taxon>
        <taxon>Bacillati</taxon>
        <taxon>Actinomycetota</taxon>
        <taxon>Actinomycetes</taxon>
        <taxon>Kitasatosporales</taxon>
        <taxon>Streptomycetaceae</taxon>
        <taxon>Streptomyces</taxon>
    </lineage>
</organism>
<evidence type="ECO:0000313" key="3">
    <source>
        <dbReference type="Proteomes" id="UP001595993"/>
    </source>
</evidence>
<accession>A0ABV9G485</accession>
<protein>
    <submittedName>
        <fullName evidence="2">DUF2357 domain-containing protein</fullName>
    </submittedName>
</protein>
<keyword evidence="3" id="KW-1185">Reference proteome</keyword>
<dbReference type="RefSeq" id="WP_381192796.1">
    <property type="nucleotide sequence ID" value="NZ_JBHSFE010000007.1"/>
</dbReference>
<dbReference type="InterPro" id="IPR018633">
    <property type="entry name" value="DUF2357"/>
</dbReference>
<dbReference type="Proteomes" id="UP001595993">
    <property type="component" value="Unassembled WGS sequence"/>
</dbReference>